<name>A0ABS8PLH0_9PSEU</name>
<dbReference type="Pfam" id="PF01636">
    <property type="entry name" value="APH"/>
    <property type="match status" value="1"/>
</dbReference>
<reference evidence="2 3" key="1">
    <citation type="submission" date="2021-11" db="EMBL/GenBank/DDBJ databases">
        <title>Draft genome sequence of Actinomycetospora sp. SF1 isolated from the rhizosphere soil.</title>
        <authorList>
            <person name="Duangmal K."/>
            <person name="Chantavorakit T."/>
        </authorList>
    </citation>
    <scope>NUCLEOTIDE SEQUENCE [LARGE SCALE GENOMIC DNA]</scope>
    <source>
        <strain evidence="2 3">TBRC 5722</strain>
    </source>
</reference>
<dbReference type="Gene3D" id="3.30.200.20">
    <property type="entry name" value="Phosphorylase Kinase, domain 1"/>
    <property type="match status" value="1"/>
</dbReference>
<gene>
    <name evidence="2" type="ORF">LQ327_33290</name>
</gene>
<evidence type="ECO:0000313" key="2">
    <source>
        <dbReference type="EMBL" id="MCD2198251.1"/>
    </source>
</evidence>
<dbReference type="Gene3D" id="3.90.1200.10">
    <property type="match status" value="1"/>
</dbReference>
<dbReference type="PANTHER" id="PTHR21310:SF40">
    <property type="entry name" value="AMINOGLYCOSIDE PHOSPHOTRANSFERASE DOMAIN-CONTAINING PROTEIN-RELATED"/>
    <property type="match status" value="1"/>
</dbReference>
<dbReference type="PANTHER" id="PTHR21310">
    <property type="entry name" value="AMINOGLYCOSIDE PHOSPHOTRANSFERASE-RELATED-RELATED"/>
    <property type="match status" value="1"/>
</dbReference>
<dbReference type="EMBL" id="JAJNDB010000012">
    <property type="protein sequence ID" value="MCD2198251.1"/>
    <property type="molecule type" value="Genomic_DNA"/>
</dbReference>
<dbReference type="RefSeq" id="WP_230741036.1">
    <property type="nucleotide sequence ID" value="NZ_JAJNDB010000012.1"/>
</dbReference>
<comment type="caution">
    <text evidence="2">The sequence shown here is derived from an EMBL/GenBank/DDBJ whole genome shotgun (WGS) entry which is preliminary data.</text>
</comment>
<dbReference type="InterPro" id="IPR041726">
    <property type="entry name" value="ACAD10_11_N"/>
</dbReference>
<evidence type="ECO:0000313" key="3">
    <source>
        <dbReference type="Proteomes" id="UP001199469"/>
    </source>
</evidence>
<dbReference type="Proteomes" id="UP001199469">
    <property type="component" value="Unassembled WGS sequence"/>
</dbReference>
<dbReference type="CDD" id="cd05154">
    <property type="entry name" value="ACAD10_11_N-like"/>
    <property type="match status" value="1"/>
</dbReference>
<accession>A0ABS8PLH0</accession>
<sequence length="370" mass="40142">MALANKIDAAQAAETLTRWLAGKTPGATEVKVTDVTVPSASGLSTETVLFTAHWSREGFAETQGMVARVAPDGPGVFPSYDLAKEASVMAALAENTDVPAPRILFTEDDPAVLGAPFLVMEHVTGQIPSDDPPFTTGGWVLELSPAQRRDMWLRSIDVLAAIHAVDHTGLGLDFLESAEHGGGLDAQLERWSQLFDWAREGQPNPTIEDAFRWLRENQPTDPGPNVLNWGDARVGNIIYSQDQQPAAVLDWEMVSLVNREVELGWWLFLMRHHTEGIGAPLPEGIPGPEETIARYQQTSGHQLADLHWYEVFAGARLASIMVRAARMMIDGGLLPPESTMALNNPASQLLASLLGLPSPTGETTSFIGNR</sequence>
<keyword evidence="3" id="KW-1185">Reference proteome</keyword>
<evidence type="ECO:0000259" key="1">
    <source>
        <dbReference type="Pfam" id="PF01636"/>
    </source>
</evidence>
<proteinExistence type="predicted"/>
<dbReference type="SUPFAM" id="SSF56112">
    <property type="entry name" value="Protein kinase-like (PK-like)"/>
    <property type="match status" value="1"/>
</dbReference>
<protein>
    <submittedName>
        <fullName evidence="2">Phosphotransferase family protein</fullName>
    </submittedName>
</protein>
<feature type="domain" description="Aminoglycoside phosphotransferase" evidence="1">
    <location>
        <begin position="64"/>
        <end position="270"/>
    </location>
</feature>
<dbReference type="InterPro" id="IPR051678">
    <property type="entry name" value="AGP_Transferase"/>
</dbReference>
<dbReference type="InterPro" id="IPR011009">
    <property type="entry name" value="Kinase-like_dom_sf"/>
</dbReference>
<dbReference type="InterPro" id="IPR002575">
    <property type="entry name" value="Aminoglycoside_PTrfase"/>
</dbReference>
<organism evidence="2 3">
    <name type="scientific">Actinomycetospora endophytica</name>
    <dbReference type="NCBI Taxonomy" id="2291215"/>
    <lineage>
        <taxon>Bacteria</taxon>
        <taxon>Bacillati</taxon>
        <taxon>Actinomycetota</taxon>
        <taxon>Actinomycetes</taxon>
        <taxon>Pseudonocardiales</taxon>
        <taxon>Pseudonocardiaceae</taxon>
        <taxon>Actinomycetospora</taxon>
    </lineage>
</organism>